<evidence type="ECO:0000313" key="15">
    <source>
        <dbReference type="Proteomes" id="UP001066276"/>
    </source>
</evidence>
<dbReference type="PROSITE" id="PS00027">
    <property type="entry name" value="HOMEOBOX_1"/>
    <property type="match status" value="1"/>
</dbReference>
<dbReference type="Gene3D" id="1.10.10.60">
    <property type="entry name" value="Homeodomain-like"/>
    <property type="match status" value="1"/>
</dbReference>
<dbReference type="Gene3D" id="1.10.10.10">
    <property type="entry name" value="Winged helix-like DNA-binding domain superfamily/Winged helix DNA-binding domain"/>
    <property type="match status" value="2"/>
</dbReference>
<dbReference type="GO" id="GO:0000978">
    <property type="term" value="F:RNA polymerase II cis-regulatory region sequence-specific DNA binding"/>
    <property type="evidence" value="ECO:0007669"/>
    <property type="project" value="TreeGrafter"/>
</dbReference>
<dbReference type="PANTHER" id="PTHR45636">
    <property type="entry name" value="PAIRED BOX PROTEIN PAX-6-RELATED-RELATED"/>
    <property type="match status" value="1"/>
</dbReference>
<reference evidence="14" key="1">
    <citation type="journal article" date="2022" name="bioRxiv">
        <title>Sequencing and chromosome-scale assembly of the giantPleurodeles waltlgenome.</title>
        <authorList>
            <person name="Brown T."/>
            <person name="Elewa A."/>
            <person name="Iarovenko S."/>
            <person name="Subramanian E."/>
            <person name="Araus A.J."/>
            <person name="Petzold A."/>
            <person name="Susuki M."/>
            <person name="Suzuki K.-i.T."/>
            <person name="Hayashi T."/>
            <person name="Toyoda A."/>
            <person name="Oliveira C."/>
            <person name="Osipova E."/>
            <person name="Leigh N.D."/>
            <person name="Simon A."/>
            <person name="Yun M.H."/>
        </authorList>
    </citation>
    <scope>NUCLEOTIDE SEQUENCE</scope>
    <source>
        <strain evidence="14">20211129_DDA</strain>
        <tissue evidence="14">Liver</tissue>
    </source>
</reference>
<dbReference type="GO" id="GO:0005634">
    <property type="term" value="C:nucleus"/>
    <property type="evidence" value="ECO:0007669"/>
    <property type="project" value="UniProtKB-SubCell"/>
</dbReference>
<organism evidence="14 15">
    <name type="scientific">Pleurodeles waltl</name>
    <name type="common">Iberian ribbed newt</name>
    <dbReference type="NCBI Taxonomy" id="8319"/>
    <lineage>
        <taxon>Eukaryota</taxon>
        <taxon>Metazoa</taxon>
        <taxon>Chordata</taxon>
        <taxon>Craniata</taxon>
        <taxon>Vertebrata</taxon>
        <taxon>Euteleostomi</taxon>
        <taxon>Amphibia</taxon>
        <taxon>Batrachia</taxon>
        <taxon>Caudata</taxon>
        <taxon>Salamandroidea</taxon>
        <taxon>Salamandridae</taxon>
        <taxon>Pleurodelinae</taxon>
        <taxon>Pleurodeles</taxon>
    </lineage>
</organism>
<dbReference type="AlphaFoldDB" id="A0AAV7SCJ2"/>
<feature type="domain" description="Paired" evidence="13">
    <location>
        <begin position="45"/>
        <end position="171"/>
    </location>
</feature>
<feature type="domain" description="Homeobox" evidence="12">
    <location>
        <begin position="225"/>
        <end position="285"/>
    </location>
</feature>
<evidence type="ECO:0000256" key="6">
    <source>
        <dbReference type="ARBA" id="ARBA00023125"/>
    </source>
</evidence>
<comment type="similarity">
    <text evidence="2">Belongs to the paired homeobox family.</text>
</comment>
<dbReference type="SMART" id="SM00351">
    <property type="entry name" value="PAX"/>
    <property type="match status" value="1"/>
</dbReference>
<dbReference type="SUPFAM" id="SSF46689">
    <property type="entry name" value="Homeodomain-like"/>
    <property type="match status" value="2"/>
</dbReference>
<keyword evidence="15" id="KW-1185">Reference proteome</keyword>
<evidence type="ECO:0000256" key="1">
    <source>
        <dbReference type="ARBA" id="ARBA00004123"/>
    </source>
</evidence>
<evidence type="ECO:0000259" key="13">
    <source>
        <dbReference type="PROSITE" id="PS51057"/>
    </source>
</evidence>
<evidence type="ECO:0000256" key="7">
    <source>
        <dbReference type="ARBA" id="ARBA00023155"/>
    </source>
</evidence>
<dbReference type="InterPro" id="IPR001523">
    <property type="entry name" value="Paired_dom"/>
</dbReference>
<comment type="subcellular location">
    <subcellularLocation>
        <location evidence="1 10 11">Nucleus</location>
    </subcellularLocation>
</comment>
<dbReference type="GO" id="GO:0000981">
    <property type="term" value="F:DNA-binding transcription factor activity, RNA polymerase II-specific"/>
    <property type="evidence" value="ECO:0007669"/>
    <property type="project" value="InterPro"/>
</dbReference>
<keyword evidence="8" id="KW-0804">Transcription</keyword>
<keyword evidence="6 10" id="KW-0238">DNA-binding</keyword>
<accession>A0AAV7SCJ2</accession>
<evidence type="ECO:0000313" key="14">
    <source>
        <dbReference type="EMBL" id="KAJ1162651.1"/>
    </source>
</evidence>
<dbReference type="InterPro" id="IPR001356">
    <property type="entry name" value="HD"/>
</dbReference>
<protein>
    <recommendedName>
        <fullName evidence="16">Paired box protein Pax-4</fullName>
    </recommendedName>
</protein>
<dbReference type="Pfam" id="PF00292">
    <property type="entry name" value="PAX"/>
    <property type="match status" value="1"/>
</dbReference>
<keyword evidence="9 10" id="KW-0539">Nucleus</keyword>
<gene>
    <name evidence="14" type="ORF">NDU88_003119</name>
</gene>
<keyword evidence="4" id="KW-0563">Paired box</keyword>
<dbReference type="SMART" id="SM00389">
    <property type="entry name" value="HOX"/>
    <property type="match status" value="1"/>
</dbReference>
<sequence length="464" mass="51203">MNDCSGIETTKSGFGLRPEQDDYRASLLVLLEQAFLGRTTMQHQGPSSVNQLGGMFVNGRPLPTCKRKQIIELACTGVRACDISRILQVSNGCVSKIMARYYQTGIVEPKTIGGSKPRLATPDVVSKIAQLKWEQPSIFAWEIREKLLSEKVCTGGKIPSVSSINRILRNLHMDPILSDVYNCMAASSSPASPEAAAICKTPEEDSSLDCVQKSSDLSPKATQLSSPQRNRTVFSQEQCEILEKEFSRVQYPDMLNREKLATATDLPEATIRVWFSNRRAKLRREKKLKMEVHHRGCKGDWFLAPYVPAAHSFPAVHPASLTESSSLKPSHVPSGTLPAKEPRLPASFRPYASPAADLFPGVSLPCPELDSPRATLGFRNNSTFPAEVGQTFSLPVSGGVSLALPLSLHEARSHHLPLVPSLHHSVHSPMIWNKLCFDGQGPHLGQSRYEPAFVYETLHSHFRF</sequence>
<proteinExistence type="inferred from homology"/>
<dbReference type="GO" id="GO:0048513">
    <property type="term" value="P:animal organ development"/>
    <property type="evidence" value="ECO:0007669"/>
    <property type="project" value="UniProtKB-ARBA"/>
</dbReference>
<dbReference type="PROSITE" id="PS50071">
    <property type="entry name" value="HOMEOBOX_2"/>
    <property type="match status" value="1"/>
</dbReference>
<dbReference type="InterPro" id="IPR043565">
    <property type="entry name" value="PAX_fam"/>
</dbReference>
<evidence type="ECO:0000256" key="3">
    <source>
        <dbReference type="ARBA" id="ARBA00022473"/>
    </source>
</evidence>
<dbReference type="FunFam" id="1.10.10.10:FF:000003">
    <property type="entry name" value="Paired box protein Pax-6"/>
    <property type="match status" value="1"/>
</dbReference>
<evidence type="ECO:0000256" key="4">
    <source>
        <dbReference type="ARBA" id="ARBA00022724"/>
    </source>
</evidence>
<keyword evidence="5" id="KW-0805">Transcription regulation</keyword>
<evidence type="ECO:0000256" key="9">
    <source>
        <dbReference type="ARBA" id="ARBA00023242"/>
    </source>
</evidence>
<evidence type="ECO:0000256" key="2">
    <source>
        <dbReference type="ARBA" id="ARBA00005733"/>
    </source>
</evidence>
<dbReference type="PROSITE" id="PS51057">
    <property type="entry name" value="PAIRED_2"/>
    <property type="match status" value="1"/>
</dbReference>
<evidence type="ECO:0000259" key="12">
    <source>
        <dbReference type="PROSITE" id="PS50071"/>
    </source>
</evidence>
<evidence type="ECO:0008006" key="16">
    <source>
        <dbReference type="Google" id="ProtNLM"/>
    </source>
</evidence>
<evidence type="ECO:0000256" key="11">
    <source>
        <dbReference type="RuleBase" id="RU000682"/>
    </source>
</evidence>
<keyword evidence="3" id="KW-0217">Developmental protein</keyword>
<name>A0AAV7SCJ2_PLEWA</name>
<dbReference type="InterPro" id="IPR009057">
    <property type="entry name" value="Homeodomain-like_sf"/>
</dbReference>
<evidence type="ECO:0000256" key="10">
    <source>
        <dbReference type="PROSITE-ProRule" id="PRU00108"/>
    </source>
</evidence>
<comment type="caution">
    <text evidence="14">The sequence shown here is derived from an EMBL/GenBank/DDBJ whole genome shotgun (WGS) entry which is preliminary data.</text>
</comment>
<feature type="DNA-binding region" description="Homeobox" evidence="10">
    <location>
        <begin position="227"/>
        <end position="286"/>
    </location>
</feature>
<evidence type="ECO:0000256" key="5">
    <source>
        <dbReference type="ARBA" id="ARBA00023015"/>
    </source>
</evidence>
<evidence type="ECO:0000256" key="8">
    <source>
        <dbReference type="ARBA" id="ARBA00023163"/>
    </source>
</evidence>
<dbReference type="PRINTS" id="PR00027">
    <property type="entry name" value="PAIREDBOX"/>
</dbReference>
<dbReference type="Pfam" id="PF00046">
    <property type="entry name" value="Homeodomain"/>
    <property type="match status" value="1"/>
</dbReference>
<dbReference type="EMBL" id="JANPWB010000008">
    <property type="protein sequence ID" value="KAJ1162651.1"/>
    <property type="molecule type" value="Genomic_DNA"/>
</dbReference>
<dbReference type="Proteomes" id="UP001066276">
    <property type="component" value="Chromosome 4_2"/>
</dbReference>
<dbReference type="PANTHER" id="PTHR45636:SF41">
    <property type="entry name" value="PAIRED BOX PROTEIN PAX-6-RELATED"/>
    <property type="match status" value="1"/>
</dbReference>
<keyword evidence="7 10" id="KW-0371">Homeobox</keyword>
<dbReference type="FunFam" id="1.10.10.10:FF:000069">
    <property type="entry name" value="Paired box protein Pax-6"/>
    <property type="match status" value="1"/>
</dbReference>
<dbReference type="InterPro" id="IPR036388">
    <property type="entry name" value="WH-like_DNA-bd_sf"/>
</dbReference>
<dbReference type="InterPro" id="IPR017970">
    <property type="entry name" value="Homeobox_CS"/>
</dbReference>
<dbReference type="CDD" id="cd00086">
    <property type="entry name" value="homeodomain"/>
    <property type="match status" value="1"/>
</dbReference>